<feature type="transmembrane region" description="Helical" evidence="2">
    <location>
        <begin position="12"/>
        <end position="31"/>
    </location>
</feature>
<proteinExistence type="predicted"/>
<dbReference type="GO" id="GO:0005886">
    <property type="term" value="C:plasma membrane"/>
    <property type="evidence" value="ECO:0007669"/>
    <property type="project" value="TreeGrafter"/>
</dbReference>
<reference evidence="3 4" key="1">
    <citation type="submission" date="2019-03" db="EMBL/GenBank/DDBJ databases">
        <title>Genomics of glacier-inhabiting Cryobacterium strains.</title>
        <authorList>
            <person name="Liu Q."/>
            <person name="Xin Y.-H."/>
        </authorList>
    </citation>
    <scope>NUCLEOTIDE SEQUENCE [LARGE SCALE GENOMIC DNA]</scope>
    <source>
        <strain evidence="3 4">Hz16</strain>
    </source>
</reference>
<protein>
    <submittedName>
        <fullName evidence="3">Efflux RND transporter permease subunit</fullName>
    </submittedName>
</protein>
<evidence type="ECO:0000313" key="3">
    <source>
        <dbReference type="EMBL" id="TFD71288.1"/>
    </source>
</evidence>
<feature type="transmembrane region" description="Helical" evidence="2">
    <location>
        <begin position="402"/>
        <end position="420"/>
    </location>
</feature>
<feature type="transmembrane region" description="Helical" evidence="2">
    <location>
        <begin position="349"/>
        <end position="368"/>
    </location>
</feature>
<dbReference type="SUPFAM" id="SSF82693">
    <property type="entry name" value="Multidrug efflux transporter AcrB pore domain, PN1, PN2, PC1 and PC2 subdomains"/>
    <property type="match status" value="2"/>
</dbReference>
<dbReference type="InterPro" id="IPR001036">
    <property type="entry name" value="Acrflvin-R"/>
</dbReference>
<dbReference type="Gene3D" id="3.30.2090.10">
    <property type="entry name" value="Multidrug efflux transporter AcrB TolC docking domain, DN and DC subdomains"/>
    <property type="match status" value="2"/>
</dbReference>
<keyword evidence="2" id="KW-1133">Transmembrane helix</keyword>
<feature type="transmembrane region" description="Helical" evidence="2">
    <location>
        <begin position="557"/>
        <end position="578"/>
    </location>
</feature>
<evidence type="ECO:0000256" key="2">
    <source>
        <dbReference type="SAM" id="Phobius"/>
    </source>
</evidence>
<dbReference type="Gene3D" id="1.20.1640.10">
    <property type="entry name" value="Multidrug efflux transporter AcrB transmembrane domain"/>
    <property type="match status" value="2"/>
</dbReference>
<dbReference type="Gene3D" id="3.30.70.1440">
    <property type="entry name" value="Multidrug efflux transporter AcrB pore domain"/>
    <property type="match status" value="1"/>
</dbReference>
<comment type="caution">
    <text evidence="3">The sequence shown here is derived from an EMBL/GenBank/DDBJ whole genome shotgun (WGS) entry which is preliminary data.</text>
</comment>
<keyword evidence="2" id="KW-0472">Membrane</keyword>
<feature type="transmembrane region" description="Helical" evidence="2">
    <location>
        <begin position="1016"/>
        <end position="1044"/>
    </location>
</feature>
<feature type="transmembrane region" description="Helical" evidence="2">
    <location>
        <begin position="469"/>
        <end position="487"/>
    </location>
</feature>
<keyword evidence="4" id="KW-1185">Reference proteome</keyword>
<feature type="transmembrane region" description="Helical" evidence="2">
    <location>
        <begin position="940"/>
        <end position="961"/>
    </location>
</feature>
<feature type="region of interest" description="Disordered" evidence="1">
    <location>
        <begin position="1052"/>
        <end position="1073"/>
    </location>
</feature>
<feature type="transmembrane region" description="Helical" evidence="2">
    <location>
        <begin position="499"/>
        <end position="524"/>
    </location>
</feature>
<feature type="transmembrane region" description="Helical" evidence="2">
    <location>
        <begin position="988"/>
        <end position="1010"/>
    </location>
</feature>
<gene>
    <name evidence="3" type="ORF">E3T50_06850</name>
</gene>
<dbReference type="InterPro" id="IPR027463">
    <property type="entry name" value="AcrB_DN_DC_subdom"/>
</dbReference>
<organism evidence="3 4">
    <name type="scientific">Cryobacterium gelidum</name>
    <dbReference type="NCBI Taxonomy" id="1259164"/>
    <lineage>
        <taxon>Bacteria</taxon>
        <taxon>Bacillati</taxon>
        <taxon>Actinomycetota</taxon>
        <taxon>Actinomycetes</taxon>
        <taxon>Micrococcales</taxon>
        <taxon>Microbacteriaceae</taxon>
        <taxon>Cryobacterium</taxon>
    </lineage>
</organism>
<dbReference type="GO" id="GO:0042910">
    <property type="term" value="F:xenobiotic transmembrane transporter activity"/>
    <property type="evidence" value="ECO:0007669"/>
    <property type="project" value="TreeGrafter"/>
</dbReference>
<dbReference type="SUPFAM" id="SSF82714">
    <property type="entry name" value="Multidrug efflux transporter AcrB TolC docking domain, DN and DC subdomains"/>
    <property type="match status" value="1"/>
</dbReference>
<keyword evidence="2" id="KW-0812">Transmembrane</keyword>
<dbReference type="Gene3D" id="3.30.70.1320">
    <property type="entry name" value="Multidrug efflux transporter AcrB pore domain like"/>
    <property type="match status" value="1"/>
</dbReference>
<evidence type="ECO:0000313" key="4">
    <source>
        <dbReference type="Proteomes" id="UP000297983"/>
    </source>
</evidence>
<feature type="transmembrane region" description="Helical" evidence="2">
    <location>
        <begin position="887"/>
        <end position="907"/>
    </location>
</feature>
<sequence>MTGWLVLWSLKFRLLVLAIAAGTVGFGIVNLPELAVDNLPEFAPPHVQVQTEALGLSAVEVEQLITSPMEADLLNGVAWLDEIRSVSVPGLSSIDLIFERGTNVLRARQLVAERLTQAFALPNVSTPPVLMQPLSSTSRVMMIQFTSKEVSLLDMSVLARWNVKPKLMGIPGVANVSIWGQREQQLQVQVDPNELQARGVTLNQIVETTGNAVWVSPLSFLEASTPGTGGFLESANQRIGIQHVLPIQNPEDLGKVAVEGSGSVGQGQLLLGDVASLSEDHQPLIGDAITGAEPGLLLVIEKFPDTSVSEVTADVEDALDDLTQGMAGITVNSTVFRPASFLESALENLALALFVSLLLVIATIWLAFRSWRYALIGAVAIGVSATAAAALLFVQGAVFNTMVFSGLVLALAIVVGDVIGDLHALRLSERAGGIRGSSMRADQKTPAAPDAMAQDGLLIRAMKRSRTPAIFAAMVSALAVAPALFVGGLDGRLIQPLVWAYLLALLVAMIVALTVTPALASFVLRGNRATPPEPIFVDRLRASYQNAIDNMTSGRRWVAAGIVAVIAIASVAALPLLAGDKPILAEVPDRTILVQWEAAAGTAGTEMDRIMENAGAELRQVAGVESVGGHVGRAITSDTASNVSASELWVTMSTGADFGAIRQAVQEIVDGYPGLSNEVLTYPERQIKTVRSAGDAAFAVRVYGIDLTIMREKAEEIRQILADTEGIVKPRVDVSVDQPIAEIEVDLAAAEEFGIKPGDVRRAAATILQGIEVGYLFEQQKVFQVVVKGDEASRNSLTSVRELVINTPSGGHVQLGEVATVTVRPNQTVINHDDTSRSIDVVAGIQGRSLAAVTTDIQAAIAQLEFPMEYHAVIPPQYEEQQAAGQLVWWLFAAAGIAILILLQTVLGGWRLAAFTFILLPVPMLSGLVAAVLTGGINSLYLLVAFAVVLAIATRDVILLLGRYQTLQVSDPSLSSATLMRRAATDRLAPTVVAALVITLALIPMVLLGGVVGTEILLPLAVIIWGGLLGAVLLTLVILPILFVRFGPTSQTDWESSLVSSDGPGLHERQEAL</sequence>
<dbReference type="PANTHER" id="PTHR32063">
    <property type="match status" value="1"/>
</dbReference>
<feature type="transmembrane region" description="Helical" evidence="2">
    <location>
        <begin position="375"/>
        <end position="396"/>
    </location>
</feature>
<dbReference type="PRINTS" id="PR00702">
    <property type="entry name" value="ACRIFLAVINRP"/>
</dbReference>
<dbReference type="PANTHER" id="PTHR32063:SF4">
    <property type="entry name" value="SLR6043 PROTEIN"/>
    <property type="match status" value="1"/>
</dbReference>
<feature type="transmembrane region" description="Helical" evidence="2">
    <location>
        <begin position="914"/>
        <end position="934"/>
    </location>
</feature>
<dbReference type="EMBL" id="SOHL01000013">
    <property type="protein sequence ID" value="TFD71288.1"/>
    <property type="molecule type" value="Genomic_DNA"/>
</dbReference>
<dbReference type="Pfam" id="PF00873">
    <property type="entry name" value="ACR_tran"/>
    <property type="match status" value="1"/>
</dbReference>
<dbReference type="Proteomes" id="UP000297983">
    <property type="component" value="Unassembled WGS sequence"/>
</dbReference>
<dbReference type="SUPFAM" id="SSF82866">
    <property type="entry name" value="Multidrug efflux transporter AcrB transmembrane domain"/>
    <property type="match status" value="2"/>
</dbReference>
<evidence type="ECO:0000256" key="1">
    <source>
        <dbReference type="SAM" id="MobiDB-lite"/>
    </source>
</evidence>
<accession>A0A4V3IU74</accession>
<name>A0A4V3IU74_9MICO</name>
<dbReference type="Gene3D" id="3.30.70.1430">
    <property type="entry name" value="Multidrug efflux transporter AcrB pore domain"/>
    <property type="match status" value="2"/>
</dbReference>
<dbReference type="AlphaFoldDB" id="A0A4V3IU74"/>